<evidence type="ECO:0000259" key="2">
    <source>
        <dbReference type="Pfam" id="PF13966"/>
    </source>
</evidence>
<dbReference type="EMBL" id="JAMFTS010000002">
    <property type="protein sequence ID" value="KAJ4801148.1"/>
    <property type="molecule type" value="Genomic_DNA"/>
</dbReference>
<evidence type="ECO:0000313" key="4">
    <source>
        <dbReference type="Proteomes" id="UP001140206"/>
    </source>
</evidence>
<protein>
    <submittedName>
        <fullName evidence="3">Ribonuclease H-like superfamily protein</fullName>
    </submittedName>
</protein>
<dbReference type="InterPro" id="IPR026960">
    <property type="entry name" value="RVT-Znf"/>
</dbReference>
<dbReference type="CDD" id="cd06222">
    <property type="entry name" value="RNase_H_like"/>
    <property type="match status" value="1"/>
</dbReference>
<dbReference type="GO" id="GO:0003676">
    <property type="term" value="F:nucleic acid binding"/>
    <property type="evidence" value="ECO:0007669"/>
    <property type="project" value="InterPro"/>
</dbReference>
<dbReference type="InterPro" id="IPR036397">
    <property type="entry name" value="RNaseH_sf"/>
</dbReference>
<keyword evidence="4" id="KW-1185">Reference proteome</keyword>
<dbReference type="Proteomes" id="UP001140206">
    <property type="component" value="Chromosome 2"/>
</dbReference>
<name>A0AAV8G640_9POAL</name>
<feature type="domain" description="Reverse transcriptase zinc-binding" evidence="2">
    <location>
        <begin position="140"/>
        <end position="232"/>
    </location>
</feature>
<evidence type="ECO:0000313" key="3">
    <source>
        <dbReference type="EMBL" id="KAJ4801148.1"/>
    </source>
</evidence>
<organism evidence="3 4">
    <name type="scientific">Rhynchospora pubera</name>
    <dbReference type="NCBI Taxonomy" id="906938"/>
    <lineage>
        <taxon>Eukaryota</taxon>
        <taxon>Viridiplantae</taxon>
        <taxon>Streptophyta</taxon>
        <taxon>Embryophyta</taxon>
        <taxon>Tracheophyta</taxon>
        <taxon>Spermatophyta</taxon>
        <taxon>Magnoliopsida</taxon>
        <taxon>Liliopsida</taxon>
        <taxon>Poales</taxon>
        <taxon>Cyperaceae</taxon>
        <taxon>Cyperoideae</taxon>
        <taxon>Rhynchosporeae</taxon>
        <taxon>Rhynchospora</taxon>
    </lineage>
</organism>
<dbReference type="AlphaFoldDB" id="A0AAV8G640"/>
<dbReference type="InterPro" id="IPR052929">
    <property type="entry name" value="RNase_H-like_EbsB-rel"/>
</dbReference>
<feature type="domain" description="RNase H type-1" evidence="1">
    <location>
        <begin position="334"/>
        <end position="460"/>
    </location>
</feature>
<dbReference type="PANTHER" id="PTHR47074:SF11">
    <property type="entry name" value="REVERSE TRANSCRIPTASE-LIKE PROTEIN"/>
    <property type="match status" value="1"/>
</dbReference>
<dbReference type="InterPro" id="IPR044730">
    <property type="entry name" value="RNase_H-like_dom_plant"/>
</dbReference>
<dbReference type="InterPro" id="IPR002156">
    <property type="entry name" value="RNaseH_domain"/>
</dbReference>
<proteinExistence type="predicted"/>
<gene>
    <name evidence="3" type="ORF">LUZ62_052394</name>
</gene>
<dbReference type="GO" id="GO:0004523">
    <property type="term" value="F:RNA-DNA hybrid ribonuclease activity"/>
    <property type="evidence" value="ECO:0007669"/>
    <property type="project" value="InterPro"/>
</dbReference>
<sequence>MERQDKIWVDICKAKYFPRAGFWGATNTRGTSHLWREVVKFRGELKEEVCWQIWNGQKAYAVSQPWFQGWQTQSGASTADKKLKVRDLVDTQTNQWREDQLVRLFGPQEAIQILSTVTAPDLNSNLDDALIWKRVKEGRYSVKEGYEWRMKLENSLRTDTVNETHWLRISKLKNVVPKVKIFLWRLLAGTLPIAQNLHKWIRAISPMCQRCTIENEFECHCFFFCPGSRAVWFTSPLMLRVHELPLNITQAFNHITQTLDQQEMVIFSYTMWELWKGRNEVVMQHKTFNPIQIRKNVMAWITDEHQSNPQHTVISQREEQQQYEVSNDEWQMLVDGSWDSTGKAGTAFVVYKEGIAHCFAYNHHQMSDPFHTEATAVQEAIKALCNEIRSPHDQRICINTDCQILANAILKEEIDNLPSWKAIPAVHQSIQMIKQKENRIRINYVCREAVRPAHVLANFARGGMTATAVTVVNQGTLAAWGISTALDRNFFPDSEN</sequence>
<accession>A0AAV8G640</accession>
<dbReference type="Pfam" id="PF13966">
    <property type="entry name" value="zf-RVT"/>
    <property type="match status" value="1"/>
</dbReference>
<dbReference type="PANTHER" id="PTHR47074">
    <property type="entry name" value="BNAC02G40300D PROTEIN"/>
    <property type="match status" value="1"/>
</dbReference>
<comment type="caution">
    <text evidence="3">The sequence shown here is derived from an EMBL/GenBank/DDBJ whole genome shotgun (WGS) entry which is preliminary data.</text>
</comment>
<reference evidence="3" key="1">
    <citation type="submission" date="2022-08" db="EMBL/GenBank/DDBJ databases">
        <authorList>
            <person name="Marques A."/>
        </authorList>
    </citation>
    <scope>NUCLEOTIDE SEQUENCE</scope>
    <source>
        <strain evidence="3">RhyPub2mFocal</strain>
        <tissue evidence="3">Leaves</tissue>
    </source>
</reference>
<dbReference type="Gene3D" id="3.30.420.10">
    <property type="entry name" value="Ribonuclease H-like superfamily/Ribonuclease H"/>
    <property type="match status" value="1"/>
</dbReference>
<dbReference type="SUPFAM" id="SSF53098">
    <property type="entry name" value="Ribonuclease H-like"/>
    <property type="match status" value="1"/>
</dbReference>
<evidence type="ECO:0000259" key="1">
    <source>
        <dbReference type="Pfam" id="PF13456"/>
    </source>
</evidence>
<dbReference type="Pfam" id="PF13456">
    <property type="entry name" value="RVT_3"/>
    <property type="match status" value="1"/>
</dbReference>
<dbReference type="InterPro" id="IPR012337">
    <property type="entry name" value="RNaseH-like_sf"/>
</dbReference>